<dbReference type="EMBL" id="SRID01000010">
    <property type="protein sequence ID" value="TGB18089.1"/>
    <property type="molecule type" value="Genomic_DNA"/>
</dbReference>
<evidence type="ECO:0000313" key="1">
    <source>
        <dbReference type="EMBL" id="TGB18089.1"/>
    </source>
</evidence>
<dbReference type="OrthoDB" id="4267989at2"/>
<comment type="caution">
    <text evidence="1">The sequence shown here is derived from an EMBL/GenBank/DDBJ whole genome shotgun (WGS) entry which is preliminary data.</text>
</comment>
<dbReference type="Proteomes" id="UP000297948">
    <property type="component" value="Unassembled WGS sequence"/>
</dbReference>
<name>A0A4Z0HIU1_9ACTN</name>
<accession>A0A4Z0HIU1</accession>
<proteinExistence type="predicted"/>
<sequence>MRGERPRHSSSLTFGTWARSCSATAEQPPRSGVLSSRCGRIVGSRTGSKQSVGKGIRLHQGRSIGLRCRNSPG</sequence>
<gene>
    <name evidence="1" type="ORF">E4099_02375</name>
</gene>
<reference evidence="1 2" key="1">
    <citation type="submission" date="2019-03" db="EMBL/GenBank/DDBJ databases">
        <authorList>
            <person name="Gonzalez-Pimentel J.L."/>
        </authorList>
    </citation>
    <scope>NUCLEOTIDE SEQUENCE [LARGE SCALE GENOMIC DNA]</scope>
    <source>
        <strain evidence="1 2">JCM 31289</strain>
    </source>
</reference>
<protein>
    <submittedName>
        <fullName evidence="1">Uncharacterized protein</fullName>
    </submittedName>
</protein>
<keyword evidence="2" id="KW-1185">Reference proteome</keyword>
<organism evidence="1 2">
    <name type="scientific">Streptomyces palmae</name>
    <dbReference type="NCBI Taxonomy" id="1701085"/>
    <lineage>
        <taxon>Bacteria</taxon>
        <taxon>Bacillati</taxon>
        <taxon>Actinomycetota</taxon>
        <taxon>Actinomycetes</taxon>
        <taxon>Kitasatosporales</taxon>
        <taxon>Streptomycetaceae</taxon>
        <taxon>Streptomyces</taxon>
    </lineage>
</organism>
<dbReference type="AlphaFoldDB" id="A0A4Z0HIU1"/>
<evidence type="ECO:0000313" key="2">
    <source>
        <dbReference type="Proteomes" id="UP000297948"/>
    </source>
</evidence>